<dbReference type="Proteomes" id="UP001527181">
    <property type="component" value="Unassembled WGS sequence"/>
</dbReference>
<gene>
    <name evidence="1" type="ORF">M5X12_07475</name>
</gene>
<reference evidence="1 2" key="1">
    <citation type="submission" date="2022-05" db="EMBL/GenBank/DDBJ databases">
        <title>Genome Sequencing of Bee-Associated Microbes.</title>
        <authorList>
            <person name="Dunlap C."/>
        </authorList>
    </citation>
    <scope>NUCLEOTIDE SEQUENCE [LARGE SCALE GENOMIC DNA]</scope>
    <source>
        <strain evidence="1 2">NRRL B-04010</strain>
    </source>
</reference>
<evidence type="ECO:0000313" key="2">
    <source>
        <dbReference type="Proteomes" id="UP001527181"/>
    </source>
</evidence>
<accession>A0ABT4GVE1</accession>
<protein>
    <submittedName>
        <fullName evidence="1">Uncharacterized protein</fullName>
    </submittedName>
</protein>
<sequence>MSFEEKLTAILIQKNQTARENEVLEEKVTTALEKLILRIKENLPDTHPEMDNFRSSGMTTWAVKIDGYGLELNPYDFTSRLKEEPNLDLAELCEQIILDKIGLTSN</sequence>
<proteinExistence type="predicted"/>
<comment type="caution">
    <text evidence="1">The sequence shown here is derived from an EMBL/GenBank/DDBJ whole genome shotgun (WGS) entry which is preliminary data.</text>
</comment>
<organism evidence="1 2">
    <name type="scientific">Paenibacillus alvei</name>
    <name type="common">Bacillus alvei</name>
    <dbReference type="NCBI Taxonomy" id="44250"/>
    <lineage>
        <taxon>Bacteria</taxon>
        <taxon>Bacillati</taxon>
        <taxon>Bacillota</taxon>
        <taxon>Bacilli</taxon>
        <taxon>Bacillales</taxon>
        <taxon>Paenibacillaceae</taxon>
        <taxon>Paenibacillus</taxon>
    </lineage>
</organism>
<name>A0ABT4GVE1_PAEAL</name>
<evidence type="ECO:0000313" key="1">
    <source>
        <dbReference type="EMBL" id="MCY9760416.1"/>
    </source>
</evidence>
<dbReference type="RefSeq" id="WP_268599594.1">
    <property type="nucleotide sequence ID" value="NZ_JAMDNP010000011.1"/>
</dbReference>
<dbReference type="EMBL" id="JAMDNP010000011">
    <property type="protein sequence ID" value="MCY9760416.1"/>
    <property type="molecule type" value="Genomic_DNA"/>
</dbReference>
<keyword evidence="2" id="KW-1185">Reference proteome</keyword>